<keyword evidence="2" id="KW-1185">Reference proteome</keyword>
<dbReference type="EMBL" id="JBEVCJ010000036">
    <property type="protein sequence ID" value="MET1257147.1"/>
    <property type="molecule type" value="Genomic_DNA"/>
</dbReference>
<accession>A0ABV2BYX9</accession>
<protein>
    <submittedName>
        <fullName evidence="1">GNAT family N-acetyltransferase</fullName>
    </submittedName>
</protein>
<dbReference type="PROSITE" id="PS51186">
    <property type="entry name" value="GNAT"/>
    <property type="match status" value="1"/>
</dbReference>
<dbReference type="SUPFAM" id="SSF55729">
    <property type="entry name" value="Acyl-CoA N-acyltransferases (Nat)"/>
    <property type="match status" value="1"/>
</dbReference>
<organism evidence="1 2">
    <name type="scientific">Aliikangiella maris</name>
    <dbReference type="NCBI Taxonomy" id="3162458"/>
    <lineage>
        <taxon>Bacteria</taxon>
        <taxon>Pseudomonadati</taxon>
        <taxon>Pseudomonadota</taxon>
        <taxon>Gammaproteobacteria</taxon>
        <taxon>Oceanospirillales</taxon>
        <taxon>Pleioneaceae</taxon>
        <taxon>Aliikangiella</taxon>
    </lineage>
</organism>
<dbReference type="Pfam" id="PF00583">
    <property type="entry name" value="Acetyltransf_1"/>
    <property type="match status" value="1"/>
</dbReference>
<dbReference type="Gene3D" id="3.40.630.30">
    <property type="match status" value="1"/>
</dbReference>
<evidence type="ECO:0000313" key="2">
    <source>
        <dbReference type="Proteomes" id="UP001548189"/>
    </source>
</evidence>
<gene>
    <name evidence="1" type="ORF">ABVT43_18530</name>
</gene>
<comment type="caution">
    <text evidence="1">The sequence shown here is derived from an EMBL/GenBank/DDBJ whole genome shotgun (WGS) entry which is preliminary data.</text>
</comment>
<dbReference type="Proteomes" id="UP001548189">
    <property type="component" value="Unassembled WGS sequence"/>
</dbReference>
<proteinExistence type="predicted"/>
<dbReference type="InterPro" id="IPR050832">
    <property type="entry name" value="Bact_Acetyltransf"/>
</dbReference>
<dbReference type="CDD" id="cd04301">
    <property type="entry name" value="NAT_SF"/>
    <property type="match status" value="1"/>
</dbReference>
<name>A0ABV2BYX9_9GAMM</name>
<reference evidence="1 2" key="1">
    <citation type="submission" date="2024-06" db="EMBL/GenBank/DDBJ databases">
        <authorList>
            <person name="Li F."/>
        </authorList>
    </citation>
    <scope>NUCLEOTIDE SEQUENCE [LARGE SCALE GENOMIC DNA]</scope>
    <source>
        <strain evidence="1 2">GXAS 311</strain>
    </source>
</reference>
<evidence type="ECO:0000313" key="1">
    <source>
        <dbReference type="EMBL" id="MET1257147.1"/>
    </source>
</evidence>
<dbReference type="PANTHER" id="PTHR43877">
    <property type="entry name" value="AMINOALKYLPHOSPHONATE N-ACETYLTRANSFERASE-RELATED-RELATED"/>
    <property type="match status" value="1"/>
</dbReference>
<dbReference type="InterPro" id="IPR016181">
    <property type="entry name" value="Acyl_CoA_acyltransferase"/>
</dbReference>
<sequence>MLEIKTATQVLLEPLAELLDLYRQFYQMPSSISECKTFLLQRFAQQDSVILVAFQAQQAAAFLQVYPIFSSVALKPVWVLNDLYVKPLFRRQGIARQLMLAIESTAKQHQVFSIKLATALDNQQAQQLYDSLGYVKIDQFHHYSKRL</sequence>
<dbReference type="InterPro" id="IPR000182">
    <property type="entry name" value="GNAT_dom"/>
</dbReference>